<protein>
    <submittedName>
        <fullName evidence="1">Uncharacterized protein</fullName>
    </submittedName>
</protein>
<evidence type="ECO:0000313" key="1">
    <source>
        <dbReference type="EMBL" id="KAG5608032.1"/>
    </source>
</evidence>
<name>A0A9J5Z7X5_SOLCO</name>
<sequence>MFHFHGQMGHGSSKPLILPIFVCYNSSPSFLVMWNSDLIFAKKFLWTSIKFLPMEPVGLHDRNVLILKVKRSPKQSQLSLTAKTAHFQSQMSPGASKPPILPIFMCYDSLSFLVIWNSDLIFAKKILWTSVKTLAMDPFTIFFGDLEFWPYFCQKISWMSFKTLAMESVGPHGQNNPFSRSNEPESSYGASCLSWLKRPIFNVKRALEQVNPINYRFSCAVHHIFLVILNFDLSIAESLHGRPLIP</sequence>
<keyword evidence="2" id="KW-1185">Reference proteome</keyword>
<gene>
    <name evidence="1" type="ORF">H5410_019313</name>
</gene>
<dbReference type="Proteomes" id="UP000824120">
    <property type="component" value="Chromosome 4"/>
</dbReference>
<reference evidence="1 2" key="1">
    <citation type="submission" date="2020-09" db="EMBL/GenBank/DDBJ databases">
        <title>De no assembly of potato wild relative species, Solanum commersonii.</title>
        <authorList>
            <person name="Cho K."/>
        </authorList>
    </citation>
    <scope>NUCLEOTIDE SEQUENCE [LARGE SCALE GENOMIC DNA]</scope>
    <source>
        <strain evidence="1">LZ3.2</strain>
        <tissue evidence="1">Leaf</tissue>
    </source>
</reference>
<dbReference type="AlphaFoldDB" id="A0A9J5Z7X5"/>
<organism evidence="1 2">
    <name type="scientific">Solanum commersonii</name>
    <name type="common">Commerson's wild potato</name>
    <name type="synonym">Commerson's nightshade</name>
    <dbReference type="NCBI Taxonomy" id="4109"/>
    <lineage>
        <taxon>Eukaryota</taxon>
        <taxon>Viridiplantae</taxon>
        <taxon>Streptophyta</taxon>
        <taxon>Embryophyta</taxon>
        <taxon>Tracheophyta</taxon>
        <taxon>Spermatophyta</taxon>
        <taxon>Magnoliopsida</taxon>
        <taxon>eudicotyledons</taxon>
        <taxon>Gunneridae</taxon>
        <taxon>Pentapetalae</taxon>
        <taxon>asterids</taxon>
        <taxon>lamiids</taxon>
        <taxon>Solanales</taxon>
        <taxon>Solanaceae</taxon>
        <taxon>Solanoideae</taxon>
        <taxon>Solaneae</taxon>
        <taxon>Solanum</taxon>
    </lineage>
</organism>
<dbReference type="EMBL" id="JACXVP010000004">
    <property type="protein sequence ID" value="KAG5608032.1"/>
    <property type="molecule type" value="Genomic_DNA"/>
</dbReference>
<proteinExistence type="predicted"/>
<comment type="caution">
    <text evidence="1">The sequence shown here is derived from an EMBL/GenBank/DDBJ whole genome shotgun (WGS) entry which is preliminary data.</text>
</comment>
<accession>A0A9J5Z7X5</accession>
<evidence type="ECO:0000313" key="2">
    <source>
        <dbReference type="Proteomes" id="UP000824120"/>
    </source>
</evidence>